<proteinExistence type="predicted"/>
<keyword evidence="2" id="KW-1133">Transmembrane helix</keyword>
<keyword evidence="2" id="KW-0472">Membrane</keyword>
<evidence type="ECO:0000313" key="4">
    <source>
        <dbReference type="Proteomes" id="UP001497482"/>
    </source>
</evidence>
<evidence type="ECO:0000256" key="2">
    <source>
        <dbReference type="SAM" id="Phobius"/>
    </source>
</evidence>
<keyword evidence="4" id="KW-1185">Reference proteome</keyword>
<protein>
    <submittedName>
        <fullName evidence="3">Uncharacterized protein</fullName>
    </submittedName>
</protein>
<feature type="compositionally biased region" description="Pro residues" evidence="1">
    <location>
        <begin position="26"/>
        <end position="39"/>
    </location>
</feature>
<name>A0AAV2KLU7_KNICA</name>
<sequence>MISNSLFDSRGKELVLKTIESSTSRPPAPSTLPTAPPTSPTIRASSSGLLVPLLCSILGPLLLLLLLLLLLWVKYCKRKPNEKNVQSPVYSSVKTEEIQYSSVNIKTRGKGRVRRTEKENVQSPVYSSVKTEEIQYSSVNIKTRGKGRVRHTEKEENPVYSSVKTQDVCHSPIIINETGDAASWTKGRKTETK</sequence>
<feature type="region of interest" description="Disordered" evidence="1">
    <location>
        <begin position="19"/>
        <end position="41"/>
    </location>
</feature>
<accession>A0AAV2KLU7</accession>
<reference evidence="3 4" key="1">
    <citation type="submission" date="2024-04" db="EMBL/GenBank/DDBJ databases">
        <authorList>
            <person name="Waldvogel A.-M."/>
            <person name="Schoenle A."/>
        </authorList>
    </citation>
    <scope>NUCLEOTIDE SEQUENCE [LARGE SCALE GENOMIC DNA]</scope>
</reference>
<keyword evidence="2" id="KW-0812">Transmembrane</keyword>
<organism evidence="3 4">
    <name type="scientific">Knipowitschia caucasica</name>
    <name type="common">Caucasian dwarf goby</name>
    <name type="synonym">Pomatoschistus caucasicus</name>
    <dbReference type="NCBI Taxonomy" id="637954"/>
    <lineage>
        <taxon>Eukaryota</taxon>
        <taxon>Metazoa</taxon>
        <taxon>Chordata</taxon>
        <taxon>Craniata</taxon>
        <taxon>Vertebrata</taxon>
        <taxon>Euteleostomi</taxon>
        <taxon>Actinopterygii</taxon>
        <taxon>Neopterygii</taxon>
        <taxon>Teleostei</taxon>
        <taxon>Neoteleostei</taxon>
        <taxon>Acanthomorphata</taxon>
        <taxon>Gobiaria</taxon>
        <taxon>Gobiiformes</taxon>
        <taxon>Gobioidei</taxon>
        <taxon>Gobiidae</taxon>
        <taxon>Gobiinae</taxon>
        <taxon>Knipowitschia</taxon>
    </lineage>
</organism>
<dbReference type="AlphaFoldDB" id="A0AAV2KLU7"/>
<dbReference type="Proteomes" id="UP001497482">
    <property type="component" value="Chromosome 19"/>
</dbReference>
<feature type="transmembrane region" description="Helical" evidence="2">
    <location>
        <begin position="49"/>
        <end position="73"/>
    </location>
</feature>
<dbReference type="EMBL" id="OZ035841">
    <property type="protein sequence ID" value="CAL1591028.1"/>
    <property type="molecule type" value="Genomic_DNA"/>
</dbReference>
<evidence type="ECO:0000256" key="1">
    <source>
        <dbReference type="SAM" id="MobiDB-lite"/>
    </source>
</evidence>
<evidence type="ECO:0000313" key="3">
    <source>
        <dbReference type="EMBL" id="CAL1591028.1"/>
    </source>
</evidence>
<gene>
    <name evidence="3" type="ORF">KC01_LOCUS20448</name>
</gene>